<accession>A0AAV2AQ45</accession>
<keyword evidence="4" id="KW-0378">Hydrolase</keyword>
<dbReference type="InterPro" id="IPR024607">
    <property type="entry name" value="Sulfatase_CS"/>
</dbReference>
<evidence type="ECO:0000256" key="6">
    <source>
        <dbReference type="ARBA" id="ARBA00023180"/>
    </source>
</evidence>
<evidence type="ECO:0000256" key="2">
    <source>
        <dbReference type="ARBA" id="ARBA00008779"/>
    </source>
</evidence>
<evidence type="ECO:0000313" key="10">
    <source>
        <dbReference type="Proteomes" id="UP001497382"/>
    </source>
</evidence>
<evidence type="ECO:0000256" key="3">
    <source>
        <dbReference type="ARBA" id="ARBA00022723"/>
    </source>
</evidence>
<evidence type="ECO:0000313" key="9">
    <source>
        <dbReference type="EMBL" id="CAL1286138.1"/>
    </source>
</evidence>
<dbReference type="GO" id="GO:0008484">
    <property type="term" value="F:sulfuric ester hydrolase activity"/>
    <property type="evidence" value="ECO:0007669"/>
    <property type="project" value="InterPro"/>
</dbReference>
<dbReference type="PANTHER" id="PTHR10342">
    <property type="entry name" value="ARYLSULFATASE"/>
    <property type="match status" value="1"/>
</dbReference>
<dbReference type="SUPFAM" id="SSF53649">
    <property type="entry name" value="Alkaline phosphatase-like"/>
    <property type="match status" value="1"/>
</dbReference>
<dbReference type="Gene3D" id="3.40.720.10">
    <property type="entry name" value="Alkaline Phosphatase, subunit A"/>
    <property type="match status" value="1"/>
</dbReference>
<dbReference type="Gene3D" id="3.30.1120.10">
    <property type="match status" value="2"/>
</dbReference>
<name>A0AAV2AQ45_9ARAC</name>
<keyword evidence="5" id="KW-0106">Calcium</keyword>
<feature type="chain" id="PRO_5043853007" description="Sulfatase N-terminal domain-containing protein" evidence="7">
    <location>
        <begin position="20"/>
        <end position="568"/>
    </location>
</feature>
<comment type="similarity">
    <text evidence="2">Belongs to the sulfatase family.</text>
</comment>
<evidence type="ECO:0000256" key="1">
    <source>
        <dbReference type="ARBA" id="ARBA00001913"/>
    </source>
</evidence>
<dbReference type="PANTHER" id="PTHR10342:SF264">
    <property type="entry name" value="MIP05773P-RELATED"/>
    <property type="match status" value="1"/>
</dbReference>
<keyword evidence="7" id="KW-0732">Signal</keyword>
<feature type="domain" description="Sulfatase N-terminal" evidence="8">
    <location>
        <begin position="26"/>
        <end position="355"/>
    </location>
</feature>
<evidence type="ECO:0000259" key="8">
    <source>
        <dbReference type="Pfam" id="PF00884"/>
    </source>
</evidence>
<comment type="cofactor">
    <cofactor evidence="1">
        <name>Ca(2+)</name>
        <dbReference type="ChEBI" id="CHEBI:29108"/>
    </cofactor>
</comment>
<dbReference type="GO" id="GO:0046872">
    <property type="term" value="F:metal ion binding"/>
    <property type="evidence" value="ECO:0007669"/>
    <property type="project" value="UniProtKB-KW"/>
</dbReference>
<keyword evidence="3" id="KW-0479">Metal-binding</keyword>
<dbReference type="InterPro" id="IPR000917">
    <property type="entry name" value="Sulfatase_N"/>
</dbReference>
<protein>
    <recommendedName>
        <fullName evidence="8">Sulfatase N-terminal domain-containing protein</fullName>
    </recommendedName>
</protein>
<evidence type="ECO:0000256" key="5">
    <source>
        <dbReference type="ARBA" id="ARBA00022837"/>
    </source>
</evidence>
<dbReference type="Pfam" id="PF00884">
    <property type="entry name" value="Sulfatase"/>
    <property type="match status" value="1"/>
</dbReference>
<dbReference type="PROSITE" id="PS00149">
    <property type="entry name" value="SULFATASE_2"/>
    <property type="match status" value="1"/>
</dbReference>
<dbReference type="EMBL" id="CAXIEN010000199">
    <property type="protein sequence ID" value="CAL1286138.1"/>
    <property type="molecule type" value="Genomic_DNA"/>
</dbReference>
<dbReference type="InterPro" id="IPR047115">
    <property type="entry name" value="ARSB"/>
</dbReference>
<comment type="caution">
    <text evidence="9">The sequence shown here is derived from an EMBL/GenBank/DDBJ whole genome shotgun (WGS) entry which is preliminary data.</text>
</comment>
<reference evidence="9 10" key="1">
    <citation type="submission" date="2024-04" db="EMBL/GenBank/DDBJ databases">
        <authorList>
            <person name="Rising A."/>
            <person name="Reimegard J."/>
            <person name="Sonavane S."/>
            <person name="Akerstrom W."/>
            <person name="Nylinder S."/>
            <person name="Hedman E."/>
            <person name="Kallberg Y."/>
        </authorList>
    </citation>
    <scope>NUCLEOTIDE SEQUENCE [LARGE SCALE GENOMIC DNA]</scope>
</reference>
<dbReference type="CDD" id="cd16029">
    <property type="entry name" value="4-S"/>
    <property type="match status" value="1"/>
</dbReference>
<dbReference type="Proteomes" id="UP001497382">
    <property type="component" value="Unassembled WGS sequence"/>
</dbReference>
<proteinExistence type="inferred from homology"/>
<evidence type="ECO:0000256" key="4">
    <source>
        <dbReference type="ARBA" id="ARBA00022801"/>
    </source>
</evidence>
<evidence type="ECO:0000256" key="7">
    <source>
        <dbReference type="SAM" id="SignalP"/>
    </source>
</evidence>
<dbReference type="AlphaFoldDB" id="A0AAV2AQ45"/>
<keyword evidence="10" id="KW-1185">Reference proteome</keyword>
<feature type="signal peptide" evidence="7">
    <location>
        <begin position="1"/>
        <end position="19"/>
    </location>
</feature>
<gene>
    <name evidence="9" type="ORF">LARSCL_LOCUS14078</name>
</gene>
<organism evidence="9 10">
    <name type="scientific">Larinioides sclopetarius</name>
    <dbReference type="NCBI Taxonomy" id="280406"/>
    <lineage>
        <taxon>Eukaryota</taxon>
        <taxon>Metazoa</taxon>
        <taxon>Ecdysozoa</taxon>
        <taxon>Arthropoda</taxon>
        <taxon>Chelicerata</taxon>
        <taxon>Arachnida</taxon>
        <taxon>Araneae</taxon>
        <taxon>Araneomorphae</taxon>
        <taxon>Entelegynae</taxon>
        <taxon>Araneoidea</taxon>
        <taxon>Araneidae</taxon>
        <taxon>Larinioides</taxon>
    </lineage>
</organism>
<dbReference type="InterPro" id="IPR017850">
    <property type="entry name" value="Alkaline_phosphatase_core_sf"/>
</dbReference>
<keyword evidence="6" id="KW-0325">Glycoprotein</keyword>
<sequence>MYLFLKIFILLLEIIILQGKYLEKPPHIIFIFADDLGMNDISLRASPQIPTPNIDALGLNGLVLENYYGEWLCTPSRGSFFTGKYASRLGLQHSALRLGEASGLPLHEKILPQHLKSLGYQTHMVGKWHLGYMKKEYTPTHRGFDSHLGYFSGYIGYYDHTVLDTTNLANNPVYFGLDFRNGTEILKDQHGKYATHVFTETAEQIIRNHNTSKPLFLYLAHLATHSGNLFKPAEAPPEIISKFKYIKNFYRRIHAATISVLDDSVGSVFRALHEKDMLENSIFIFVSDNGAEVNPKEGGYGSNYPLRGNKETPWEGGIRLPAIIWSPLLNLKKPHVAKQMMHVSDWLPTLYRAAGGDPHELSLINGFDMWNTLLEDSASPRTDMLQNLDPIQETSAFRLRDLKLVNGTTGTAYDFWHGPSGSEGFSDPSIFEWVFKNGSVVVDVLKEMGLWIVEDPFDVYQRLRIKCQKPPPKDAYIACQADKNPCLFNITADPCEYKNIADQHPEVVRRMMDIINMYKAESMEPQAKPSDPRGDPMCHQFVVVPWLDPEYYNECDFALGSTLQKEDR</sequence>